<protein>
    <submittedName>
        <fullName evidence="1">Uncharacterized protein</fullName>
    </submittedName>
</protein>
<dbReference type="AlphaFoldDB" id="A0A699S8M1"/>
<feature type="non-terminal residue" evidence="1">
    <location>
        <position position="1"/>
    </location>
</feature>
<organism evidence="1">
    <name type="scientific">Tanacetum cinerariifolium</name>
    <name type="common">Dalmatian daisy</name>
    <name type="synonym">Chrysanthemum cinerariifolium</name>
    <dbReference type="NCBI Taxonomy" id="118510"/>
    <lineage>
        <taxon>Eukaryota</taxon>
        <taxon>Viridiplantae</taxon>
        <taxon>Streptophyta</taxon>
        <taxon>Embryophyta</taxon>
        <taxon>Tracheophyta</taxon>
        <taxon>Spermatophyta</taxon>
        <taxon>Magnoliopsida</taxon>
        <taxon>eudicotyledons</taxon>
        <taxon>Gunneridae</taxon>
        <taxon>Pentapetalae</taxon>
        <taxon>asterids</taxon>
        <taxon>campanulids</taxon>
        <taxon>Asterales</taxon>
        <taxon>Asteraceae</taxon>
        <taxon>Asteroideae</taxon>
        <taxon>Anthemideae</taxon>
        <taxon>Anthemidinae</taxon>
        <taxon>Tanacetum</taxon>
    </lineage>
</organism>
<proteinExistence type="predicted"/>
<sequence>FLSVDFSELRNEVVTLKNQQSDSAHVISKLKANLERARSGQNSREDKLVCDLTVYNERLLKDIAGLQDLFRITKTTRKIIEDDS</sequence>
<comment type="caution">
    <text evidence="1">The sequence shown here is derived from an EMBL/GenBank/DDBJ whole genome shotgun (WGS) entry which is preliminary data.</text>
</comment>
<evidence type="ECO:0000313" key="1">
    <source>
        <dbReference type="EMBL" id="GFC93565.1"/>
    </source>
</evidence>
<accession>A0A699S8M1</accession>
<gene>
    <name evidence="1" type="ORF">Tci_865535</name>
</gene>
<dbReference type="EMBL" id="BKCJ011144082">
    <property type="protein sequence ID" value="GFC93565.1"/>
    <property type="molecule type" value="Genomic_DNA"/>
</dbReference>
<reference evidence="1" key="1">
    <citation type="journal article" date="2019" name="Sci. Rep.">
        <title>Draft genome of Tanacetum cinerariifolium, the natural source of mosquito coil.</title>
        <authorList>
            <person name="Yamashiro T."/>
            <person name="Shiraishi A."/>
            <person name="Satake H."/>
            <person name="Nakayama K."/>
        </authorList>
    </citation>
    <scope>NUCLEOTIDE SEQUENCE</scope>
</reference>
<name>A0A699S8M1_TANCI</name>